<comment type="caution">
    <text evidence="2">The sequence shown here is derived from an EMBL/GenBank/DDBJ whole genome shotgun (WGS) entry which is preliminary data.</text>
</comment>
<evidence type="ECO:0000259" key="1">
    <source>
        <dbReference type="Pfam" id="PF02492"/>
    </source>
</evidence>
<dbReference type="InterPro" id="IPR027417">
    <property type="entry name" value="P-loop_NTPase"/>
</dbReference>
<evidence type="ECO:0000313" key="3">
    <source>
        <dbReference type="Proteomes" id="UP000661649"/>
    </source>
</evidence>
<dbReference type="Pfam" id="PF02492">
    <property type="entry name" value="cobW"/>
    <property type="match status" value="1"/>
</dbReference>
<dbReference type="Proteomes" id="UP000661649">
    <property type="component" value="Unassembled WGS sequence"/>
</dbReference>
<organism evidence="2 3">
    <name type="scientific">Blautia stercoris</name>
    <dbReference type="NCBI Taxonomy" id="871664"/>
    <lineage>
        <taxon>Bacteria</taxon>
        <taxon>Bacillati</taxon>
        <taxon>Bacillota</taxon>
        <taxon>Clostridia</taxon>
        <taxon>Lachnospirales</taxon>
        <taxon>Lachnospiraceae</taxon>
        <taxon>Blautia</taxon>
    </lineage>
</organism>
<feature type="domain" description="CobW/HypB/UreG nucleotide-binding" evidence="1">
    <location>
        <begin position="6"/>
        <end position="173"/>
    </location>
</feature>
<name>A0ABR7PEQ6_9FIRM</name>
<gene>
    <name evidence="2" type="ORF">H8712_15070</name>
</gene>
<keyword evidence="3" id="KW-1185">Reference proteome</keyword>
<sequence>MVTIDLITGFLGSGKTTFIKKYAEYLMNQGLNIGILENDYGAVNVDMMLLQELEGEKCELEMIAGGCDKETHRRRFRTKLIAMGMCGYDRILVEPSGIYDVDEFFDVLRDEPLDKWYQIGSVITVVNAKLEKNLSEEARYLLASEAAHAGKIILSRSEEATKEEINTTIATLNQSLKEIQCNRILGDEMLMRRDGSELSEDDFSEIAEAGYVQESYEKRDVSQESGFESLYFMDVKLDAETLKTQVKKILEDASCGKVFRIKGFSQNQDGSWIELNATQDELCISPIPQGQEIQIVIGEHLNEEKIRSYWEV</sequence>
<dbReference type="PANTHER" id="PTHR13748:SF62">
    <property type="entry name" value="COBW DOMAIN-CONTAINING PROTEIN"/>
    <property type="match status" value="1"/>
</dbReference>
<dbReference type="SUPFAM" id="SSF52540">
    <property type="entry name" value="P-loop containing nucleoside triphosphate hydrolases"/>
    <property type="match status" value="1"/>
</dbReference>
<dbReference type="RefSeq" id="WP_187559256.1">
    <property type="nucleotide sequence ID" value="NZ_JACRTP010000010.1"/>
</dbReference>
<dbReference type="InterPro" id="IPR051316">
    <property type="entry name" value="Zinc-reg_GTPase_activator"/>
</dbReference>
<dbReference type="InterPro" id="IPR003495">
    <property type="entry name" value="CobW/HypB/UreG_nucleotide-bd"/>
</dbReference>
<evidence type="ECO:0000313" key="2">
    <source>
        <dbReference type="EMBL" id="MBC8629905.1"/>
    </source>
</evidence>
<reference evidence="2 3" key="1">
    <citation type="submission" date="2020-08" db="EMBL/GenBank/DDBJ databases">
        <title>Genome public.</title>
        <authorList>
            <person name="Liu C."/>
            <person name="Sun Q."/>
        </authorList>
    </citation>
    <scope>NUCLEOTIDE SEQUENCE [LARGE SCALE GENOMIC DNA]</scope>
    <source>
        <strain evidence="2 3">3_YM_SP_D4_24.mj</strain>
    </source>
</reference>
<proteinExistence type="predicted"/>
<dbReference type="PANTHER" id="PTHR13748">
    <property type="entry name" value="COBW-RELATED"/>
    <property type="match status" value="1"/>
</dbReference>
<dbReference type="EMBL" id="JACRTP010000010">
    <property type="protein sequence ID" value="MBC8629905.1"/>
    <property type="molecule type" value="Genomic_DNA"/>
</dbReference>
<dbReference type="Gene3D" id="3.40.50.300">
    <property type="entry name" value="P-loop containing nucleotide triphosphate hydrolases"/>
    <property type="match status" value="1"/>
</dbReference>
<protein>
    <submittedName>
        <fullName evidence="2">GTPase (G3E family)</fullName>
    </submittedName>
</protein>
<accession>A0ABR7PEQ6</accession>